<dbReference type="eggNOG" id="KOG0725">
    <property type="taxonomic scope" value="Eukaryota"/>
</dbReference>
<dbReference type="Pfam" id="PF00106">
    <property type="entry name" value="adh_short"/>
    <property type="match status" value="1"/>
</dbReference>
<dbReference type="GeneID" id="25979729"/>
<dbReference type="RefSeq" id="XP_014173185.1">
    <property type="nucleotide sequence ID" value="XM_014317710.1"/>
</dbReference>
<dbReference type="OrthoDB" id="2962696at2759"/>
<evidence type="ECO:0000256" key="3">
    <source>
        <dbReference type="ARBA" id="ARBA00023002"/>
    </source>
</evidence>
<dbReference type="PRINTS" id="PR00081">
    <property type="entry name" value="GDHRDH"/>
</dbReference>
<dbReference type="GO" id="GO:0016491">
    <property type="term" value="F:oxidoreductase activity"/>
    <property type="evidence" value="ECO:0007669"/>
    <property type="project" value="UniProtKB-KW"/>
</dbReference>
<sequence length="305" mass="31419">MSLQAASLFRVDGLVAVITGGGSGLGLTMARALALNGAQRVFVLGRRRAVLDAAVAEVNAEAEEACRASGSVSDGPLVAIVCDVTDKTSLQAAVNVVTADPVAGGRPVDNAALRRRLFDDVAMADVTAIFHVNVTAALFTMYAFLELLDAGNRSAVACGTYGAPAGPPSMTNPRAHPRIQSQVVFTSSIAGYTRSSLSAPAYVGSKAAVLQLAKQAAGVLAPYAIRVNALAPGIFPSELTSEMIVNRQPEDEPLDHPGFQPARRFGCDSDMAGTILYLASPAGSFCNGLVLLVDGGRTGVLPASY</sequence>
<dbReference type="InParanoid" id="F0XEK2"/>
<comment type="similarity">
    <text evidence="1">Belongs to the short-chain dehydrogenases/reductases (SDR) family.</text>
</comment>
<dbReference type="InterPro" id="IPR020904">
    <property type="entry name" value="Sc_DH/Rdtase_CS"/>
</dbReference>
<keyword evidence="5" id="KW-1185">Reference proteome</keyword>
<gene>
    <name evidence="4" type="ORF">CMQ_631</name>
</gene>
<dbReference type="EMBL" id="GL629765">
    <property type="protein sequence ID" value="EFX03703.1"/>
    <property type="molecule type" value="Genomic_DNA"/>
</dbReference>
<dbReference type="InterPro" id="IPR036291">
    <property type="entry name" value="NAD(P)-bd_dom_sf"/>
</dbReference>
<dbReference type="PANTHER" id="PTHR43618:SF18">
    <property type="entry name" value="SHORT CHAIN DEHYDROGENASE_REDUCTASE FAMILY (AFU_ORTHOLOGUE AFUA_5G12480)"/>
    <property type="match status" value="1"/>
</dbReference>
<accession>F0XEK2</accession>
<dbReference type="PROSITE" id="PS00061">
    <property type="entry name" value="ADH_SHORT"/>
    <property type="match status" value="1"/>
</dbReference>
<evidence type="ECO:0000313" key="5">
    <source>
        <dbReference type="Proteomes" id="UP000007796"/>
    </source>
</evidence>
<dbReference type="HOGENOM" id="CLU_010194_12_1_1"/>
<dbReference type="SUPFAM" id="SSF51735">
    <property type="entry name" value="NAD(P)-binding Rossmann-fold domains"/>
    <property type="match status" value="1"/>
</dbReference>
<proteinExistence type="inferred from homology"/>
<dbReference type="Gene3D" id="3.40.50.720">
    <property type="entry name" value="NAD(P)-binding Rossmann-like Domain"/>
    <property type="match status" value="1"/>
</dbReference>
<dbReference type="PANTHER" id="PTHR43618">
    <property type="entry name" value="7-ALPHA-HYDROXYSTEROID DEHYDROGENASE"/>
    <property type="match status" value="1"/>
</dbReference>
<organism evidence="5">
    <name type="scientific">Grosmannia clavigera (strain kw1407 / UAMH 11150)</name>
    <name type="common">Blue stain fungus</name>
    <name type="synonym">Graphiocladiella clavigera</name>
    <dbReference type="NCBI Taxonomy" id="655863"/>
    <lineage>
        <taxon>Eukaryota</taxon>
        <taxon>Fungi</taxon>
        <taxon>Dikarya</taxon>
        <taxon>Ascomycota</taxon>
        <taxon>Pezizomycotina</taxon>
        <taxon>Sordariomycetes</taxon>
        <taxon>Sordariomycetidae</taxon>
        <taxon>Ophiostomatales</taxon>
        <taxon>Ophiostomataceae</taxon>
        <taxon>Leptographium</taxon>
    </lineage>
</organism>
<keyword evidence="3" id="KW-0560">Oxidoreductase</keyword>
<dbReference type="Proteomes" id="UP000007796">
    <property type="component" value="Unassembled WGS sequence"/>
</dbReference>
<dbReference type="Pfam" id="PF13561">
    <property type="entry name" value="adh_short_C2"/>
    <property type="match status" value="1"/>
</dbReference>
<dbReference type="InterPro" id="IPR052178">
    <property type="entry name" value="Sec_Metab_Biosynth_SDR"/>
</dbReference>
<dbReference type="CDD" id="cd05233">
    <property type="entry name" value="SDR_c"/>
    <property type="match status" value="1"/>
</dbReference>
<dbReference type="STRING" id="655863.F0XEK2"/>
<name>F0XEK2_GROCL</name>
<dbReference type="InterPro" id="IPR002347">
    <property type="entry name" value="SDR_fam"/>
</dbReference>
<evidence type="ECO:0000256" key="1">
    <source>
        <dbReference type="ARBA" id="ARBA00006484"/>
    </source>
</evidence>
<keyword evidence="2" id="KW-0521">NADP</keyword>
<reference evidence="4 5" key="1">
    <citation type="journal article" date="2011" name="Proc. Natl. Acad. Sci. U.S.A.">
        <title>Genome and transcriptome analyses of the mountain pine beetle-fungal symbiont Grosmannia clavigera, a lodgepole pine pathogen.</title>
        <authorList>
            <person name="DiGuistini S."/>
            <person name="Wang Y."/>
            <person name="Liao N.Y."/>
            <person name="Taylor G."/>
            <person name="Tanguay P."/>
            <person name="Feau N."/>
            <person name="Henrissat B."/>
            <person name="Chan S.K."/>
            <person name="Hesse-Orce U."/>
            <person name="Alamouti S.M."/>
            <person name="Tsui C.K.M."/>
            <person name="Docking R.T."/>
            <person name="Levasseur A."/>
            <person name="Haridas S."/>
            <person name="Robertson G."/>
            <person name="Birol I."/>
            <person name="Holt R.A."/>
            <person name="Marra M.A."/>
            <person name="Hamelin R.C."/>
            <person name="Hirst M."/>
            <person name="Jones S.J.M."/>
            <person name="Bohlmann J."/>
            <person name="Breuil C."/>
        </authorList>
    </citation>
    <scope>NUCLEOTIDE SEQUENCE [LARGE SCALE GENOMIC DNA]</scope>
    <source>
        <strain evidence="5">kw1407 / UAMH 11150</strain>
    </source>
</reference>
<dbReference type="AlphaFoldDB" id="F0XEK2"/>
<evidence type="ECO:0000256" key="2">
    <source>
        <dbReference type="ARBA" id="ARBA00022857"/>
    </source>
</evidence>
<protein>
    <submittedName>
        <fullName evidence="4">Short chain dehydrogenase reductase</fullName>
    </submittedName>
</protein>
<evidence type="ECO:0000313" key="4">
    <source>
        <dbReference type="EMBL" id="EFX03703.1"/>
    </source>
</evidence>